<protein>
    <submittedName>
        <fullName evidence="2">Uncharacterized protein</fullName>
    </submittedName>
</protein>
<sequence length="196" mass="20757">MKALFVTTSSAVALLATLSAGGTAEPADRSALQSLRGTYVSPAVEPWYGGFGTREFVFRDGRWSLIFTHALDPQMTMRTFQFRTGGAFTVGEPSADVPGAFRTVFGEEWKHVTLLTDVPEIVAGMAMAACGLTLNLETDISGSGCAAWKPVADCGEDHDILALSAEGLHFGVRPADNDMCSADRTPTALLPAVVAR</sequence>
<comment type="caution">
    <text evidence="2">The sequence shown here is derived from an EMBL/GenBank/DDBJ whole genome shotgun (WGS) entry which is preliminary data.</text>
</comment>
<keyword evidence="1" id="KW-0732">Signal</keyword>
<keyword evidence="3" id="KW-1185">Reference proteome</keyword>
<proteinExistence type="predicted"/>
<feature type="chain" id="PRO_5019148258" evidence="1">
    <location>
        <begin position="25"/>
        <end position="196"/>
    </location>
</feature>
<dbReference type="OrthoDB" id="7854574at2"/>
<dbReference type="Proteomes" id="UP000278398">
    <property type="component" value="Unassembled WGS sequence"/>
</dbReference>
<name>A0A429YLY3_9HYPH</name>
<dbReference type="EMBL" id="RWKW01000115">
    <property type="protein sequence ID" value="RST82447.1"/>
    <property type="molecule type" value="Genomic_DNA"/>
</dbReference>
<feature type="signal peptide" evidence="1">
    <location>
        <begin position="1"/>
        <end position="24"/>
    </location>
</feature>
<dbReference type="RefSeq" id="WP_126702355.1">
    <property type="nucleotide sequence ID" value="NZ_RWKW01000115.1"/>
</dbReference>
<gene>
    <name evidence="2" type="ORF">EJC49_23435</name>
</gene>
<dbReference type="AlphaFoldDB" id="A0A429YLY3"/>
<evidence type="ECO:0000313" key="3">
    <source>
        <dbReference type="Proteomes" id="UP000278398"/>
    </source>
</evidence>
<accession>A0A429YLY3</accession>
<reference evidence="2 3" key="1">
    <citation type="submission" date="2018-12" db="EMBL/GenBank/DDBJ databases">
        <title>Mesorhizobium carbonis sp. nov., isolated from coal mine water.</title>
        <authorList>
            <person name="Xin W."/>
            <person name="Xu Z."/>
            <person name="Xiang F."/>
            <person name="Zhang J."/>
            <person name="Xi L."/>
            <person name="Liu J."/>
        </authorList>
    </citation>
    <scope>NUCLEOTIDE SEQUENCE [LARGE SCALE GENOMIC DNA]</scope>
    <source>
        <strain evidence="2 3">B2.3</strain>
    </source>
</reference>
<evidence type="ECO:0000313" key="2">
    <source>
        <dbReference type="EMBL" id="RST82447.1"/>
    </source>
</evidence>
<evidence type="ECO:0000256" key="1">
    <source>
        <dbReference type="SAM" id="SignalP"/>
    </source>
</evidence>
<organism evidence="2 3">
    <name type="scientific">Aquibium carbonis</name>
    <dbReference type="NCBI Taxonomy" id="2495581"/>
    <lineage>
        <taxon>Bacteria</taxon>
        <taxon>Pseudomonadati</taxon>
        <taxon>Pseudomonadota</taxon>
        <taxon>Alphaproteobacteria</taxon>
        <taxon>Hyphomicrobiales</taxon>
        <taxon>Phyllobacteriaceae</taxon>
        <taxon>Aquibium</taxon>
    </lineage>
</organism>